<dbReference type="Proteomes" id="UP000669903">
    <property type="component" value="Unassembled WGS sequence"/>
</dbReference>
<dbReference type="InterPro" id="IPR014190">
    <property type="entry name" value="PTGR1"/>
</dbReference>
<dbReference type="EMBL" id="JAANIC010000615">
    <property type="protein sequence ID" value="KAG5347572.1"/>
    <property type="molecule type" value="Genomic_DNA"/>
</dbReference>
<accession>A0A836GQS7</accession>
<dbReference type="SMART" id="SM00829">
    <property type="entry name" value="PKS_ER"/>
    <property type="match status" value="1"/>
</dbReference>
<evidence type="ECO:0000256" key="20">
    <source>
        <dbReference type="ARBA" id="ARBA00047461"/>
    </source>
</evidence>
<evidence type="ECO:0000256" key="30">
    <source>
        <dbReference type="ARBA" id="ARBA00048953"/>
    </source>
</evidence>
<dbReference type="SUPFAM" id="SSF51735">
    <property type="entry name" value="NAD(P)-binding Rossmann-fold domains"/>
    <property type="match status" value="1"/>
</dbReference>
<comment type="catalytic activity">
    <reaction evidence="31">
        <text>(5S,12S)-dihydroxy-(6E,10E,12E,14Z)-eicosatetraenoate + NADP(+) = 12-oxo-(5S)-hydroxy-(6E,8E,10E,14Z)-eicosatetraenoate + NADPH + H(+)</text>
        <dbReference type="Rhea" id="RHEA:51212"/>
        <dbReference type="ChEBI" id="CHEBI:15378"/>
        <dbReference type="ChEBI" id="CHEBI:57783"/>
        <dbReference type="ChEBI" id="CHEBI:58349"/>
        <dbReference type="ChEBI" id="CHEBI:133974"/>
        <dbReference type="ChEBI" id="CHEBI:133975"/>
    </reaction>
    <physiologicalReaction direction="left-to-right" evidence="31">
        <dbReference type="Rhea" id="RHEA:51213"/>
    </physiologicalReaction>
</comment>
<dbReference type="InterPro" id="IPR020843">
    <property type="entry name" value="ER"/>
</dbReference>
<evidence type="ECO:0000256" key="25">
    <source>
        <dbReference type="ARBA" id="ARBA00047903"/>
    </source>
</evidence>
<evidence type="ECO:0000256" key="19">
    <source>
        <dbReference type="ARBA" id="ARBA00033119"/>
    </source>
</evidence>
<sequence>ISNNLCVNIKMIMFKSILREISWNRSRFIIARSLRNNGGEIALTIPRNVCIRNFSSQSHKIVKARKYVVVNHFGNEAKPTDLKLVEEELPPLQNGEYLAEAEYFSVDPYMKPYVRRYPLGITMLGTQIAKIVESKNPAFPVGKKIVGNMGWRTHTIVNSKFKDWVFQEHPYLLPDIGDLPSSLCLGILGMPGNTAYFGLLEICKPKSGETIVVSGAAGAIGSHVGQIAKNLGLNVIGICGSDEKCKWLTKEMGFDSAINYKTMPVASSLCKVAPQGVDCYFDNVGGNISSAVIYQMKPFGRVAVCGSISSYNTDRSSLPKCTILQPILSKHELRMEGFLVTRWTDRWNEGIMQNLQWLREGKLHYRETMTKGFENMFEAFIGMLRGENIGKAIVQA</sequence>
<evidence type="ECO:0000256" key="34">
    <source>
        <dbReference type="ARBA" id="ARBA00049368"/>
    </source>
</evidence>
<protein>
    <recommendedName>
        <fullName evidence="6">Prostaglandin reductase 1</fullName>
        <ecNumber evidence="4">1.3.1.48</ecNumber>
        <ecNumber evidence="5">1.3.1.74</ecNumber>
    </recommendedName>
    <alternativeName>
        <fullName evidence="19">15-oxoprostaglandin 13-reductase</fullName>
    </alternativeName>
    <alternativeName>
        <fullName evidence="17">Dithiolethione-inducible gene 1 protein</fullName>
    </alternativeName>
    <alternativeName>
        <fullName evidence="16">Leukotriene B4 12-hydroxydehydrogenase</fullName>
    </alternativeName>
    <alternativeName>
        <fullName evidence="18">NAD(P)H-dependent alkenal/one oxidoreductase</fullName>
    </alternativeName>
</protein>
<dbReference type="PANTHER" id="PTHR43205">
    <property type="entry name" value="PROSTAGLANDIN REDUCTASE"/>
    <property type="match status" value="1"/>
</dbReference>
<dbReference type="EC" id="1.3.1.74" evidence="5"/>
<comment type="catalytic activity">
    <reaction evidence="22">
        <text>pentan-2-one + NADP(+) = (E)-pent-3-en-2-one + NADPH + H(+)</text>
        <dbReference type="Rhea" id="RHEA:50788"/>
        <dbReference type="ChEBI" id="CHEBI:15378"/>
        <dbReference type="ChEBI" id="CHEBI:16472"/>
        <dbReference type="ChEBI" id="CHEBI:57783"/>
        <dbReference type="ChEBI" id="CHEBI:58349"/>
        <dbReference type="ChEBI" id="CHEBI:145276"/>
    </reaction>
    <physiologicalReaction direction="right-to-left" evidence="22">
        <dbReference type="Rhea" id="RHEA:50790"/>
    </physiologicalReaction>
</comment>
<evidence type="ECO:0000256" key="11">
    <source>
        <dbReference type="ARBA" id="ARBA00022857"/>
    </source>
</evidence>
<dbReference type="InterPro" id="IPR041694">
    <property type="entry name" value="ADH_N_2"/>
</dbReference>
<comment type="subcellular location">
    <subcellularLocation>
        <location evidence="1">Cytoplasm</location>
    </subcellularLocation>
</comment>
<dbReference type="AlphaFoldDB" id="A0A836GQS7"/>
<keyword evidence="37" id="KW-1185">Reference proteome</keyword>
<dbReference type="InterPro" id="IPR013149">
    <property type="entry name" value="ADH-like_C"/>
</dbReference>
<evidence type="ECO:0000256" key="8">
    <source>
        <dbReference type="ARBA" id="ARBA00022501"/>
    </source>
</evidence>
<evidence type="ECO:0000256" key="31">
    <source>
        <dbReference type="ARBA" id="ARBA00049068"/>
    </source>
</evidence>
<dbReference type="InterPro" id="IPR036291">
    <property type="entry name" value="NAD(P)-bd_dom_sf"/>
</dbReference>
<evidence type="ECO:0000256" key="10">
    <source>
        <dbReference type="ARBA" id="ARBA00022832"/>
    </source>
</evidence>
<evidence type="ECO:0000256" key="4">
    <source>
        <dbReference type="ARBA" id="ARBA00011981"/>
    </source>
</evidence>
<feature type="domain" description="Enoyl reductase (ER)" evidence="35">
    <location>
        <begin position="77"/>
        <end position="394"/>
    </location>
</feature>
<comment type="catalytic activity">
    <reaction evidence="34">
        <text>hexanal + NADP(+) = (E)-hex-2-enal + NADPH + H(+)</text>
        <dbReference type="Rhea" id="RHEA:50776"/>
        <dbReference type="ChEBI" id="CHEBI:15378"/>
        <dbReference type="ChEBI" id="CHEBI:28913"/>
        <dbReference type="ChEBI" id="CHEBI:57783"/>
        <dbReference type="ChEBI" id="CHEBI:58349"/>
        <dbReference type="ChEBI" id="CHEBI:88528"/>
    </reaction>
    <physiologicalReaction direction="right-to-left" evidence="34">
        <dbReference type="Rhea" id="RHEA:50778"/>
    </physiologicalReaction>
</comment>
<organism evidence="36 37">
    <name type="scientific">Acromyrmex charruanus</name>
    <dbReference type="NCBI Taxonomy" id="2715315"/>
    <lineage>
        <taxon>Eukaryota</taxon>
        <taxon>Metazoa</taxon>
        <taxon>Ecdysozoa</taxon>
        <taxon>Arthropoda</taxon>
        <taxon>Hexapoda</taxon>
        <taxon>Insecta</taxon>
        <taxon>Pterygota</taxon>
        <taxon>Neoptera</taxon>
        <taxon>Endopterygota</taxon>
        <taxon>Hymenoptera</taxon>
        <taxon>Apocrita</taxon>
        <taxon>Aculeata</taxon>
        <taxon>Formicoidea</taxon>
        <taxon>Formicidae</taxon>
        <taxon>Myrmicinae</taxon>
        <taxon>Acromyrmex</taxon>
    </lineage>
</organism>
<dbReference type="InterPro" id="IPR045010">
    <property type="entry name" value="MDR_fam"/>
</dbReference>
<evidence type="ECO:0000256" key="23">
    <source>
        <dbReference type="ARBA" id="ARBA00047871"/>
    </source>
</evidence>
<dbReference type="SUPFAM" id="SSF50129">
    <property type="entry name" value="GroES-like"/>
    <property type="match status" value="2"/>
</dbReference>
<comment type="catalytic activity">
    <reaction evidence="23">
        <text>leukotriene B4 + NADP(+) = 12-oxo-leukotriene B4 + NADPH + H(+)</text>
        <dbReference type="Rhea" id="RHEA:50608"/>
        <dbReference type="ChEBI" id="CHEBI:15378"/>
        <dbReference type="ChEBI" id="CHEBI:57461"/>
        <dbReference type="ChEBI" id="CHEBI:57783"/>
        <dbReference type="ChEBI" id="CHEBI:58349"/>
        <dbReference type="ChEBI" id="CHEBI:133309"/>
    </reaction>
    <physiologicalReaction direction="left-to-right" evidence="23">
        <dbReference type="Rhea" id="RHEA:50609"/>
    </physiologicalReaction>
</comment>
<dbReference type="Gene3D" id="3.90.180.10">
    <property type="entry name" value="Medium-chain alcohol dehydrogenases, catalytic domain"/>
    <property type="match status" value="1"/>
</dbReference>
<evidence type="ECO:0000256" key="17">
    <source>
        <dbReference type="ARBA" id="ARBA00032255"/>
    </source>
</evidence>
<evidence type="ECO:0000256" key="9">
    <source>
        <dbReference type="ARBA" id="ARBA00022553"/>
    </source>
</evidence>
<comment type="catalytic activity">
    <reaction evidence="26">
        <text>nonan-2-one + NADP(+) = (3E)-nonen-2-one + NADPH + H(+)</text>
        <dbReference type="Rhea" id="RHEA:50616"/>
        <dbReference type="ChEBI" id="CHEBI:15378"/>
        <dbReference type="ChEBI" id="CHEBI:57783"/>
        <dbReference type="ChEBI" id="CHEBI:58349"/>
        <dbReference type="ChEBI" id="CHEBI:77927"/>
        <dbReference type="ChEBI" id="CHEBI:133457"/>
    </reaction>
    <physiologicalReaction direction="right-to-left" evidence="26">
        <dbReference type="Rhea" id="RHEA:50618"/>
    </physiologicalReaction>
</comment>
<dbReference type="InterPro" id="IPR011032">
    <property type="entry name" value="GroES-like_sf"/>
</dbReference>
<dbReference type="Pfam" id="PF16884">
    <property type="entry name" value="ADH_N_2"/>
    <property type="match status" value="1"/>
</dbReference>
<evidence type="ECO:0000256" key="18">
    <source>
        <dbReference type="ARBA" id="ARBA00032297"/>
    </source>
</evidence>
<dbReference type="GO" id="GO:0005737">
    <property type="term" value="C:cytoplasm"/>
    <property type="evidence" value="ECO:0007669"/>
    <property type="project" value="UniProtKB-SubCell"/>
</dbReference>
<keyword evidence="7" id="KW-0963">Cytoplasm</keyword>
<comment type="catalytic activity">
    <reaction evidence="32">
        <text>13,14-dihydro-15-oxo-prostaglandin E1 + NADP(+) = 15-oxoprostaglandin E1 + NADPH + H(+)</text>
        <dbReference type="Rhea" id="RHEA:50584"/>
        <dbReference type="ChEBI" id="CHEBI:15378"/>
        <dbReference type="ChEBI" id="CHEBI:57401"/>
        <dbReference type="ChEBI" id="CHEBI:57783"/>
        <dbReference type="ChEBI" id="CHEBI:58349"/>
        <dbReference type="ChEBI" id="CHEBI:133408"/>
    </reaction>
    <physiologicalReaction direction="right-to-left" evidence="32">
        <dbReference type="Rhea" id="RHEA:50586"/>
    </physiologicalReaction>
</comment>
<dbReference type="FunFam" id="3.40.50.720:FF:000121">
    <property type="entry name" value="Prostaglandin reductase 2"/>
    <property type="match status" value="1"/>
</dbReference>
<comment type="catalytic activity">
    <reaction evidence="24">
        <text>13,14-dihydro-15-oxo-prostaglandin F1alpha + NADP(+) = 15-oxoprostaglandin F1alpha + NADPH + H(+)</text>
        <dbReference type="Rhea" id="RHEA:50592"/>
        <dbReference type="ChEBI" id="CHEBI:15378"/>
        <dbReference type="ChEBI" id="CHEBI:57783"/>
        <dbReference type="ChEBI" id="CHEBI:58349"/>
        <dbReference type="ChEBI" id="CHEBI:79072"/>
        <dbReference type="ChEBI" id="CHEBI:133411"/>
    </reaction>
    <physiologicalReaction direction="right-to-left" evidence="24">
        <dbReference type="Rhea" id="RHEA:50594"/>
    </physiologicalReaction>
</comment>
<dbReference type="CDD" id="cd08294">
    <property type="entry name" value="leukotriene_B4_DH_like"/>
    <property type="match status" value="1"/>
</dbReference>
<keyword evidence="12" id="KW-0007">Acetylation</keyword>
<comment type="catalytic activity">
    <reaction evidence="29">
        <text>20-hydroxy-leukotriene B4 + NADP(+) = 12-oxo-20-hydroxy-leukotriene B4 + NADPH + H(+)</text>
        <dbReference type="Rhea" id="RHEA:51208"/>
        <dbReference type="ChEBI" id="CHEBI:15378"/>
        <dbReference type="ChEBI" id="CHEBI:57460"/>
        <dbReference type="ChEBI" id="CHEBI:57783"/>
        <dbReference type="ChEBI" id="CHEBI:58349"/>
        <dbReference type="ChEBI" id="CHEBI:133346"/>
    </reaction>
    <physiologicalReaction direction="left-to-right" evidence="29">
        <dbReference type="Rhea" id="RHEA:51209"/>
    </physiologicalReaction>
</comment>
<evidence type="ECO:0000256" key="28">
    <source>
        <dbReference type="ARBA" id="ARBA00048387"/>
    </source>
</evidence>
<dbReference type="Pfam" id="PF00107">
    <property type="entry name" value="ADH_zinc_N"/>
    <property type="match status" value="1"/>
</dbReference>
<evidence type="ECO:0000313" key="37">
    <source>
        <dbReference type="Proteomes" id="UP000669903"/>
    </source>
</evidence>
<comment type="catalytic activity">
    <reaction evidence="20">
        <text>octanal + NADP(+) = (2E)-octenal + NADPH + H(+)</text>
        <dbReference type="Rhea" id="RHEA:50780"/>
        <dbReference type="ChEBI" id="CHEBI:15378"/>
        <dbReference type="ChEBI" id="CHEBI:17935"/>
        <dbReference type="ChEBI" id="CHEBI:57783"/>
        <dbReference type="ChEBI" id="CHEBI:58349"/>
        <dbReference type="ChEBI" id="CHEBI:61748"/>
    </reaction>
    <physiologicalReaction direction="right-to-left" evidence="20">
        <dbReference type="Rhea" id="RHEA:50782"/>
    </physiologicalReaction>
</comment>
<keyword evidence="13" id="KW-0560">Oxidoreductase</keyword>
<dbReference type="Gene3D" id="3.40.50.720">
    <property type="entry name" value="NAD(P)-binding Rossmann-like Domain"/>
    <property type="match status" value="1"/>
</dbReference>
<evidence type="ECO:0000256" key="7">
    <source>
        <dbReference type="ARBA" id="ARBA00022490"/>
    </source>
</evidence>
<comment type="catalytic activity">
    <reaction evidence="27">
        <text>13,14-dihydro-15-oxo-PGF2alpha + NADP(+) = 15-oxoprostaglandin F2alpha + NADPH + H(+)</text>
        <dbReference type="Rhea" id="RHEA:50588"/>
        <dbReference type="ChEBI" id="CHEBI:15378"/>
        <dbReference type="ChEBI" id="CHEBI:57783"/>
        <dbReference type="ChEBI" id="CHEBI:58349"/>
        <dbReference type="ChEBI" id="CHEBI:133374"/>
        <dbReference type="ChEBI" id="CHEBI:133409"/>
    </reaction>
    <physiologicalReaction direction="right-to-left" evidence="27">
        <dbReference type="Rhea" id="RHEA:50590"/>
    </physiologicalReaction>
</comment>
<evidence type="ECO:0000256" key="24">
    <source>
        <dbReference type="ARBA" id="ARBA00047878"/>
    </source>
</evidence>
<evidence type="ECO:0000256" key="27">
    <source>
        <dbReference type="ARBA" id="ARBA00048290"/>
    </source>
</evidence>
<dbReference type="GO" id="GO:0047522">
    <property type="term" value="F:15-oxoprostaglandin 13-reductase [NAD(P)+] activity"/>
    <property type="evidence" value="ECO:0007669"/>
    <property type="project" value="UniProtKB-EC"/>
</dbReference>
<gene>
    <name evidence="36" type="primary">Ptgr1_1</name>
    <name evidence="36" type="ORF">G6Z76_0013457</name>
</gene>
<comment type="subunit">
    <text evidence="3">Monomer or homodimer.</text>
</comment>
<evidence type="ECO:0000256" key="33">
    <source>
        <dbReference type="ARBA" id="ARBA00049179"/>
    </source>
</evidence>
<feature type="non-terminal residue" evidence="36">
    <location>
        <position position="396"/>
    </location>
</feature>
<evidence type="ECO:0000256" key="26">
    <source>
        <dbReference type="ARBA" id="ARBA00048066"/>
    </source>
</evidence>
<keyword evidence="9" id="KW-0597">Phosphoprotein</keyword>
<evidence type="ECO:0000256" key="3">
    <source>
        <dbReference type="ARBA" id="ARBA00011852"/>
    </source>
</evidence>
<reference evidence="36" key="1">
    <citation type="submission" date="2020-03" db="EMBL/GenBank/DDBJ databases">
        <title>Relaxed selection underlies rapid genomic changes in the transitions from sociality to social parasitism in ants.</title>
        <authorList>
            <person name="Bi X."/>
        </authorList>
    </citation>
    <scope>NUCLEOTIDE SEQUENCE</scope>
    <source>
        <strain evidence="36">BGI-DK2014a</strain>
        <tissue evidence="36">Whole body</tissue>
    </source>
</reference>
<keyword evidence="10" id="KW-0276">Fatty acid metabolism</keyword>
<evidence type="ECO:0000256" key="2">
    <source>
        <dbReference type="ARBA" id="ARBA00010460"/>
    </source>
</evidence>
<evidence type="ECO:0000256" key="6">
    <source>
        <dbReference type="ARBA" id="ARBA00020651"/>
    </source>
</evidence>
<evidence type="ECO:0000256" key="16">
    <source>
        <dbReference type="ARBA" id="ARBA00031851"/>
    </source>
</evidence>
<name>A0A836GQS7_9HYME</name>
<feature type="non-terminal residue" evidence="36">
    <location>
        <position position="1"/>
    </location>
</feature>
<evidence type="ECO:0000256" key="14">
    <source>
        <dbReference type="ARBA" id="ARBA00023098"/>
    </source>
</evidence>
<evidence type="ECO:0000259" key="35">
    <source>
        <dbReference type="SMART" id="SM00829"/>
    </source>
</evidence>
<keyword evidence="8" id="KW-0644">Prostaglandin metabolism</keyword>
<evidence type="ECO:0000256" key="21">
    <source>
        <dbReference type="ARBA" id="ARBA00047617"/>
    </source>
</evidence>
<proteinExistence type="inferred from homology"/>
<keyword evidence="15" id="KW-0379">Hydroxylation</keyword>
<keyword evidence="11" id="KW-0521">NADP</keyword>
<evidence type="ECO:0000256" key="32">
    <source>
        <dbReference type="ARBA" id="ARBA00049070"/>
    </source>
</evidence>
<evidence type="ECO:0000256" key="22">
    <source>
        <dbReference type="ARBA" id="ARBA00047742"/>
    </source>
</evidence>
<evidence type="ECO:0000256" key="5">
    <source>
        <dbReference type="ARBA" id="ARBA00012410"/>
    </source>
</evidence>
<comment type="catalytic activity">
    <reaction evidence="25">
        <text>dodecanal + NADP(+) = (2E)-dodecenal + NADPH + H(+)</text>
        <dbReference type="Rhea" id="RHEA:50784"/>
        <dbReference type="ChEBI" id="CHEBI:15378"/>
        <dbReference type="ChEBI" id="CHEBI:27836"/>
        <dbReference type="ChEBI" id="CHEBI:57783"/>
        <dbReference type="ChEBI" id="CHEBI:58349"/>
        <dbReference type="ChEBI" id="CHEBI:133741"/>
    </reaction>
    <physiologicalReaction direction="right-to-left" evidence="25">
        <dbReference type="Rhea" id="RHEA:50786"/>
    </physiologicalReaction>
</comment>
<evidence type="ECO:0000256" key="1">
    <source>
        <dbReference type="ARBA" id="ARBA00004496"/>
    </source>
</evidence>
<comment type="catalytic activity">
    <reaction evidence="30">
        <text>6-trans-leukotriene B4 + NADP(+) = 12-oxo-(5S)-hydroxy-(6E,8E,10E,14Z)-eicosatetraenoate + NADPH + H(+)</text>
        <dbReference type="Rhea" id="RHEA:51204"/>
        <dbReference type="ChEBI" id="CHEBI:15378"/>
        <dbReference type="ChEBI" id="CHEBI:57783"/>
        <dbReference type="ChEBI" id="CHEBI:58349"/>
        <dbReference type="ChEBI" id="CHEBI:90723"/>
        <dbReference type="ChEBI" id="CHEBI:133974"/>
    </reaction>
    <physiologicalReaction direction="left-to-right" evidence="30">
        <dbReference type="Rhea" id="RHEA:51205"/>
    </physiologicalReaction>
</comment>
<dbReference type="PANTHER" id="PTHR43205:SF7">
    <property type="entry name" value="PROSTAGLANDIN REDUCTASE 1"/>
    <property type="match status" value="1"/>
</dbReference>
<comment type="similarity">
    <text evidence="2">Belongs to the NADP-dependent oxidoreductase L4BD family.</text>
</comment>
<evidence type="ECO:0000256" key="12">
    <source>
        <dbReference type="ARBA" id="ARBA00022990"/>
    </source>
</evidence>
<evidence type="ECO:0000256" key="15">
    <source>
        <dbReference type="ARBA" id="ARBA00023278"/>
    </source>
</evidence>
<comment type="catalytic activity">
    <reaction evidence="28">
        <text>4-hydroxynonanal + NADP(+) = (E)-4-hydroxynon-2-enal + NADPH + H(+)</text>
        <dbReference type="Rhea" id="RHEA:64736"/>
        <dbReference type="ChEBI" id="CHEBI:15378"/>
        <dbReference type="ChEBI" id="CHEBI:57783"/>
        <dbReference type="ChEBI" id="CHEBI:58349"/>
        <dbReference type="ChEBI" id="CHEBI:58968"/>
        <dbReference type="ChEBI" id="CHEBI:156112"/>
    </reaction>
    <physiologicalReaction direction="right-to-left" evidence="28">
        <dbReference type="Rhea" id="RHEA:64738"/>
    </physiologicalReaction>
</comment>
<comment type="caution">
    <text evidence="36">The sequence shown here is derived from an EMBL/GenBank/DDBJ whole genome shotgun (WGS) entry which is preliminary data.</text>
</comment>
<evidence type="ECO:0000256" key="13">
    <source>
        <dbReference type="ARBA" id="ARBA00023002"/>
    </source>
</evidence>
<keyword evidence="14" id="KW-0443">Lipid metabolism</keyword>
<dbReference type="EC" id="1.3.1.48" evidence="4"/>
<comment type="catalytic activity">
    <reaction evidence="33">
        <text>an n-alkanal + NADP(+) = an alk-2-enal + NADPH + H(+)</text>
        <dbReference type="Rhea" id="RHEA:13737"/>
        <dbReference type="ChEBI" id="CHEBI:12834"/>
        <dbReference type="ChEBI" id="CHEBI:13757"/>
        <dbReference type="ChEBI" id="CHEBI:15378"/>
        <dbReference type="ChEBI" id="CHEBI:57783"/>
        <dbReference type="ChEBI" id="CHEBI:58349"/>
        <dbReference type="EC" id="1.3.1.74"/>
    </reaction>
    <physiologicalReaction direction="right-to-left" evidence="33">
        <dbReference type="Rhea" id="RHEA:13739"/>
    </physiologicalReaction>
</comment>
<comment type="catalytic activity">
    <reaction evidence="21">
        <text>decanal + NADP(+) = (2E)-decenal + NADPH + H(+)</text>
        <dbReference type="Rhea" id="RHEA:50612"/>
        <dbReference type="ChEBI" id="CHEBI:15378"/>
        <dbReference type="ChEBI" id="CHEBI:31457"/>
        <dbReference type="ChEBI" id="CHEBI:57783"/>
        <dbReference type="ChEBI" id="CHEBI:58349"/>
        <dbReference type="ChEBI" id="CHEBI:133455"/>
    </reaction>
    <physiologicalReaction direction="right-to-left" evidence="21">
        <dbReference type="Rhea" id="RHEA:50614"/>
    </physiologicalReaction>
</comment>
<evidence type="ECO:0000313" key="36">
    <source>
        <dbReference type="EMBL" id="KAG5347572.1"/>
    </source>
</evidence>
<dbReference type="GO" id="GO:0006693">
    <property type="term" value="P:prostaglandin metabolic process"/>
    <property type="evidence" value="ECO:0007669"/>
    <property type="project" value="UniProtKB-KW"/>
</dbReference>
<dbReference type="GO" id="GO:0032440">
    <property type="term" value="F:2-alkenal reductase [NAD(P)H] activity"/>
    <property type="evidence" value="ECO:0007669"/>
    <property type="project" value="UniProtKB-EC"/>
</dbReference>
<evidence type="ECO:0000256" key="29">
    <source>
        <dbReference type="ARBA" id="ARBA00048591"/>
    </source>
</evidence>